<evidence type="ECO:0000313" key="7">
    <source>
        <dbReference type="EMBL" id="TWT94993.1"/>
    </source>
</evidence>
<proteinExistence type="predicted"/>
<evidence type="ECO:0000256" key="2">
    <source>
        <dbReference type="ARBA" id="ARBA00022840"/>
    </source>
</evidence>
<dbReference type="InterPro" id="IPR025944">
    <property type="entry name" value="Sigma_54_int_dom_CS"/>
</dbReference>
<accession>A0A5C6A9I8</accession>
<dbReference type="InterPro" id="IPR002197">
    <property type="entry name" value="HTH_Fis"/>
</dbReference>
<name>A0A5C6A9I8_9BACT</name>
<dbReference type="SMART" id="SM00065">
    <property type="entry name" value="GAF"/>
    <property type="match status" value="1"/>
</dbReference>
<dbReference type="GO" id="GO:0005524">
    <property type="term" value="F:ATP binding"/>
    <property type="evidence" value="ECO:0007669"/>
    <property type="project" value="UniProtKB-KW"/>
</dbReference>
<dbReference type="SMART" id="SM00382">
    <property type="entry name" value="AAA"/>
    <property type="match status" value="1"/>
</dbReference>
<dbReference type="OrthoDB" id="9761019at2"/>
<dbReference type="RefSeq" id="WP_146579093.1">
    <property type="nucleotide sequence ID" value="NZ_SJPM01000007.1"/>
</dbReference>
<dbReference type="PROSITE" id="PS00676">
    <property type="entry name" value="SIGMA54_INTERACT_2"/>
    <property type="match status" value="1"/>
</dbReference>
<dbReference type="Proteomes" id="UP000316213">
    <property type="component" value="Unassembled WGS sequence"/>
</dbReference>
<dbReference type="Pfam" id="PF02954">
    <property type="entry name" value="HTH_8"/>
    <property type="match status" value="1"/>
</dbReference>
<dbReference type="InterPro" id="IPR003018">
    <property type="entry name" value="GAF"/>
</dbReference>
<dbReference type="InterPro" id="IPR058031">
    <property type="entry name" value="AAA_lid_NorR"/>
</dbReference>
<feature type="domain" description="Sigma-54 factor interaction" evidence="6">
    <location>
        <begin position="369"/>
        <end position="598"/>
    </location>
</feature>
<dbReference type="InterPro" id="IPR003593">
    <property type="entry name" value="AAA+_ATPase"/>
</dbReference>
<dbReference type="PROSITE" id="PS50045">
    <property type="entry name" value="SIGMA54_INTERACT_4"/>
    <property type="match status" value="1"/>
</dbReference>
<dbReference type="InterPro" id="IPR002078">
    <property type="entry name" value="Sigma_54_int"/>
</dbReference>
<keyword evidence="5" id="KW-0804">Transcription</keyword>
<evidence type="ECO:0000256" key="4">
    <source>
        <dbReference type="ARBA" id="ARBA00023125"/>
    </source>
</evidence>
<keyword evidence="8" id="KW-1185">Reference proteome</keyword>
<keyword evidence="4" id="KW-0238">DNA-binding</keyword>
<dbReference type="PROSITE" id="PS00688">
    <property type="entry name" value="SIGMA54_INTERACT_3"/>
    <property type="match status" value="1"/>
</dbReference>
<dbReference type="InterPro" id="IPR025943">
    <property type="entry name" value="Sigma_54_int_dom_ATP-bd_2"/>
</dbReference>
<protein>
    <submittedName>
        <fullName evidence="7">Nitrogen fixation protein VnfA</fullName>
    </submittedName>
</protein>
<dbReference type="SUPFAM" id="SSF52540">
    <property type="entry name" value="P-loop containing nucleoside triphosphate hydrolases"/>
    <property type="match status" value="1"/>
</dbReference>
<dbReference type="SUPFAM" id="SSF46689">
    <property type="entry name" value="Homeodomain-like"/>
    <property type="match status" value="1"/>
</dbReference>
<dbReference type="SUPFAM" id="SSF55781">
    <property type="entry name" value="GAF domain-like"/>
    <property type="match status" value="1"/>
</dbReference>
<evidence type="ECO:0000256" key="5">
    <source>
        <dbReference type="ARBA" id="ARBA00023163"/>
    </source>
</evidence>
<evidence type="ECO:0000256" key="3">
    <source>
        <dbReference type="ARBA" id="ARBA00023015"/>
    </source>
</evidence>
<dbReference type="InterPro" id="IPR029016">
    <property type="entry name" value="GAF-like_dom_sf"/>
</dbReference>
<dbReference type="InterPro" id="IPR027417">
    <property type="entry name" value="P-loop_NTPase"/>
</dbReference>
<dbReference type="Pfam" id="PF01590">
    <property type="entry name" value="GAF"/>
    <property type="match status" value="1"/>
</dbReference>
<dbReference type="PANTHER" id="PTHR32071">
    <property type="entry name" value="TRANSCRIPTIONAL REGULATORY PROTEIN"/>
    <property type="match status" value="1"/>
</dbReference>
<dbReference type="GO" id="GO:0006355">
    <property type="term" value="P:regulation of DNA-templated transcription"/>
    <property type="evidence" value="ECO:0007669"/>
    <property type="project" value="InterPro"/>
</dbReference>
<dbReference type="Gene3D" id="1.10.10.60">
    <property type="entry name" value="Homeodomain-like"/>
    <property type="match status" value="1"/>
</dbReference>
<dbReference type="Gene3D" id="3.40.50.300">
    <property type="entry name" value="P-loop containing nucleotide triphosphate hydrolases"/>
    <property type="match status" value="1"/>
</dbReference>
<dbReference type="PANTHER" id="PTHR32071:SF57">
    <property type="entry name" value="C4-DICARBOXYLATE TRANSPORT TRANSCRIPTIONAL REGULATORY PROTEIN DCTD"/>
    <property type="match status" value="1"/>
</dbReference>
<evidence type="ECO:0000259" key="6">
    <source>
        <dbReference type="PROSITE" id="PS50045"/>
    </source>
</evidence>
<dbReference type="FunFam" id="3.40.50.300:FF:000006">
    <property type="entry name" value="DNA-binding transcriptional regulator NtrC"/>
    <property type="match status" value="1"/>
</dbReference>
<evidence type="ECO:0000256" key="1">
    <source>
        <dbReference type="ARBA" id="ARBA00022741"/>
    </source>
</evidence>
<sequence length="693" mass="75540">MDEASPPDGQLSDKEIIREKMPLLLGLLTGGHHFGSSSGNLKNDSNATDASEKGIRCGVVSQVNGRWETVYWTGTDVSVAQERAAHELASEALENGEITQKGEFSAIGCSAKNLLAGMPPAGSHDSSSARDHDAKVMPGAPHCAMLLSIGGRPAPAAVLQTLTVTLSRFLALNRDRQEDKRRLWQTTCMLHNAAAWQQLDDDAALLQSVAQCACEVLGCDRATIFLWDRARHRLVGRPAIGVEGGVLEVEDDAGIVGEVLREGSPQWWSAGGIDGERVNRRVDQSQNFQTKSLLAVPMFNARDQIIGVFEAINAKSDDHRGGKFDAADVRTLSELAVHAAVAIDTQRTRANLTRTRDRLVSQAADSNRLIGEHDSIRDVRTNATKVAPTDLSVLILGKNGTGKEVLAQHIHYQSERRNGPFVAVNCAALVESLLESELFGHERGAFTDASSTRQGKFELAHGGTLFLDEVGDMSPGGQAKLLRVLEERVVVRVGGSQPIPVDVRVIAATNQPLQELIASKRFREDLFFRLNVVSLTLPPLCKRGRDVLLLAEHFLSHFCEKIGRVVPRLDLSAQQAILSHPWPGNVRELRNTIERLCYLTSGPDVSANDLMLQDTGGTSNEPNPAWMEVLDPNLNEATRLFQIDHIEKVIASQNGNMTEAAATLGVHRSNLYRKMRQLGMPTSETSERVGNPD</sequence>
<dbReference type="Pfam" id="PF25601">
    <property type="entry name" value="AAA_lid_14"/>
    <property type="match status" value="1"/>
</dbReference>
<dbReference type="GO" id="GO:0043565">
    <property type="term" value="F:sequence-specific DNA binding"/>
    <property type="evidence" value="ECO:0007669"/>
    <property type="project" value="InterPro"/>
</dbReference>
<keyword evidence="1" id="KW-0547">Nucleotide-binding</keyword>
<gene>
    <name evidence="7" type="primary">vnfA_1</name>
    <name evidence="7" type="ORF">Pla100_35720</name>
</gene>
<dbReference type="CDD" id="cd00009">
    <property type="entry name" value="AAA"/>
    <property type="match status" value="1"/>
</dbReference>
<dbReference type="Pfam" id="PF00158">
    <property type="entry name" value="Sigma54_activat"/>
    <property type="match status" value="1"/>
</dbReference>
<dbReference type="PRINTS" id="PR01590">
    <property type="entry name" value="HTHFIS"/>
</dbReference>
<evidence type="ECO:0000313" key="8">
    <source>
        <dbReference type="Proteomes" id="UP000316213"/>
    </source>
</evidence>
<dbReference type="InterPro" id="IPR009057">
    <property type="entry name" value="Homeodomain-like_sf"/>
</dbReference>
<keyword evidence="2" id="KW-0067">ATP-binding</keyword>
<dbReference type="EMBL" id="SJPM01000007">
    <property type="protein sequence ID" value="TWT94993.1"/>
    <property type="molecule type" value="Genomic_DNA"/>
</dbReference>
<comment type="caution">
    <text evidence="7">The sequence shown here is derived from an EMBL/GenBank/DDBJ whole genome shotgun (WGS) entry which is preliminary data.</text>
</comment>
<dbReference type="AlphaFoldDB" id="A0A5C6A9I8"/>
<organism evidence="7 8">
    <name type="scientific">Neorhodopirellula pilleata</name>
    <dbReference type="NCBI Taxonomy" id="2714738"/>
    <lineage>
        <taxon>Bacteria</taxon>
        <taxon>Pseudomonadati</taxon>
        <taxon>Planctomycetota</taxon>
        <taxon>Planctomycetia</taxon>
        <taxon>Pirellulales</taxon>
        <taxon>Pirellulaceae</taxon>
        <taxon>Neorhodopirellula</taxon>
    </lineage>
</organism>
<dbReference type="Gene3D" id="1.10.8.60">
    <property type="match status" value="1"/>
</dbReference>
<dbReference type="Gene3D" id="3.30.450.40">
    <property type="match status" value="1"/>
</dbReference>
<keyword evidence="3" id="KW-0805">Transcription regulation</keyword>
<reference evidence="7 8" key="1">
    <citation type="submission" date="2019-02" db="EMBL/GenBank/DDBJ databases">
        <title>Deep-cultivation of Planctomycetes and their phenomic and genomic characterization uncovers novel biology.</title>
        <authorList>
            <person name="Wiegand S."/>
            <person name="Jogler M."/>
            <person name="Boedeker C."/>
            <person name="Pinto D."/>
            <person name="Vollmers J."/>
            <person name="Rivas-Marin E."/>
            <person name="Kohn T."/>
            <person name="Peeters S.H."/>
            <person name="Heuer A."/>
            <person name="Rast P."/>
            <person name="Oberbeckmann S."/>
            <person name="Bunk B."/>
            <person name="Jeske O."/>
            <person name="Meyerdierks A."/>
            <person name="Storesund J.E."/>
            <person name="Kallscheuer N."/>
            <person name="Luecker S."/>
            <person name="Lage O.M."/>
            <person name="Pohl T."/>
            <person name="Merkel B.J."/>
            <person name="Hornburger P."/>
            <person name="Mueller R.-W."/>
            <person name="Bruemmer F."/>
            <person name="Labrenz M."/>
            <person name="Spormann A.M."/>
            <person name="Op Den Camp H."/>
            <person name="Overmann J."/>
            <person name="Amann R."/>
            <person name="Jetten M.S.M."/>
            <person name="Mascher T."/>
            <person name="Medema M.H."/>
            <person name="Devos D.P."/>
            <person name="Kaster A.-K."/>
            <person name="Ovreas L."/>
            <person name="Rohde M."/>
            <person name="Galperin M.Y."/>
            <person name="Jogler C."/>
        </authorList>
    </citation>
    <scope>NUCLEOTIDE SEQUENCE [LARGE SCALE GENOMIC DNA]</scope>
    <source>
        <strain evidence="7 8">Pla100</strain>
    </source>
</reference>